<keyword evidence="2 7" id="KW-0812">Transmembrane</keyword>
<feature type="chain" id="PRO_5044815888" description="Cytochrome b561 domain-containing protein" evidence="8">
    <location>
        <begin position="21"/>
        <end position="182"/>
    </location>
</feature>
<dbReference type="Proteomes" id="UP001604336">
    <property type="component" value="Unassembled WGS sequence"/>
</dbReference>
<proteinExistence type="inferred from homology"/>
<evidence type="ECO:0000256" key="7">
    <source>
        <dbReference type="SAM" id="Phobius"/>
    </source>
</evidence>
<evidence type="ECO:0008006" key="11">
    <source>
        <dbReference type="Google" id="ProtNLM"/>
    </source>
</evidence>
<evidence type="ECO:0000256" key="3">
    <source>
        <dbReference type="ARBA" id="ARBA00022729"/>
    </source>
</evidence>
<evidence type="ECO:0000256" key="1">
    <source>
        <dbReference type="ARBA" id="ARBA00004127"/>
    </source>
</evidence>
<comment type="subcellular location">
    <subcellularLocation>
        <location evidence="1">Endomembrane system</location>
        <topology evidence="1">Multi-pass membrane protein</topology>
    </subcellularLocation>
</comment>
<reference evidence="10" key="1">
    <citation type="submission" date="2024-07" db="EMBL/GenBank/DDBJ databases">
        <title>Two chromosome-level genome assemblies of Korean endemic species Abeliophyllum distichum and Forsythia ovata (Oleaceae).</title>
        <authorList>
            <person name="Jang H."/>
        </authorList>
    </citation>
    <scope>NUCLEOTIDE SEQUENCE [LARGE SCALE GENOMIC DNA]</scope>
</reference>
<accession>A0ABD1QH36</accession>
<sequence>MAKNISFLVCLLIIIMDITAGILGIEAEIAQNKVKHLRMWIIECRDPSYLAFKLGLAAVVLLLMAHVIANLFGGCIYIKSKQELDQASPNKQLAAASLILSWIILGVAFTMLISGTLSNSKARKDCGIAHHRLLSIGGILCFIHGLFLVAYYVSATAFIREEKNRSQHGRHENKPNQHGAEA</sequence>
<keyword evidence="4 7" id="KW-1133">Transmembrane helix</keyword>
<dbReference type="Pfam" id="PF06749">
    <property type="entry name" value="DUF1218"/>
    <property type="match status" value="1"/>
</dbReference>
<evidence type="ECO:0000256" key="8">
    <source>
        <dbReference type="SAM" id="SignalP"/>
    </source>
</evidence>
<keyword evidence="10" id="KW-1185">Reference proteome</keyword>
<keyword evidence="3 8" id="KW-0732">Signal</keyword>
<protein>
    <recommendedName>
        <fullName evidence="11">Cytochrome b561 domain-containing protein</fullName>
    </recommendedName>
</protein>
<evidence type="ECO:0000256" key="4">
    <source>
        <dbReference type="ARBA" id="ARBA00022989"/>
    </source>
</evidence>
<organism evidence="9 10">
    <name type="scientific">Abeliophyllum distichum</name>
    <dbReference type="NCBI Taxonomy" id="126358"/>
    <lineage>
        <taxon>Eukaryota</taxon>
        <taxon>Viridiplantae</taxon>
        <taxon>Streptophyta</taxon>
        <taxon>Embryophyta</taxon>
        <taxon>Tracheophyta</taxon>
        <taxon>Spermatophyta</taxon>
        <taxon>Magnoliopsida</taxon>
        <taxon>eudicotyledons</taxon>
        <taxon>Gunneridae</taxon>
        <taxon>Pentapetalae</taxon>
        <taxon>asterids</taxon>
        <taxon>lamiids</taxon>
        <taxon>Lamiales</taxon>
        <taxon>Oleaceae</taxon>
        <taxon>Forsythieae</taxon>
        <taxon>Abeliophyllum</taxon>
    </lineage>
</organism>
<feature type="transmembrane region" description="Helical" evidence="7">
    <location>
        <begin position="51"/>
        <end position="72"/>
    </location>
</feature>
<evidence type="ECO:0000313" key="10">
    <source>
        <dbReference type="Proteomes" id="UP001604336"/>
    </source>
</evidence>
<gene>
    <name evidence="9" type="ORF">Adt_36283</name>
</gene>
<evidence type="ECO:0000313" key="9">
    <source>
        <dbReference type="EMBL" id="KAL2475547.1"/>
    </source>
</evidence>
<dbReference type="InterPro" id="IPR009606">
    <property type="entry name" value="DEAL/Modifying_wall_lignin1/2"/>
</dbReference>
<name>A0ABD1QH36_9LAMI</name>
<comment type="caution">
    <text evidence="9">The sequence shown here is derived from an EMBL/GenBank/DDBJ whole genome shotgun (WGS) entry which is preliminary data.</text>
</comment>
<evidence type="ECO:0000256" key="5">
    <source>
        <dbReference type="ARBA" id="ARBA00023136"/>
    </source>
</evidence>
<dbReference type="InterPro" id="IPR052222">
    <property type="entry name" value="DESIGUAL"/>
</dbReference>
<comment type="similarity">
    <text evidence="6">Belongs to the DESIGUAL family.</text>
</comment>
<evidence type="ECO:0000256" key="6">
    <source>
        <dbReference type="ARBA" id="ARBA00029467"/>
    </source>
</evidence>
<dbReference type="PANTHER" id="PTHR31769">
    <property type="entry name" value="OS07G0462200 PROTEIN-RELATED"/>
    <property type="match status" value="1"/>
</dbReference>
<feature type="transmembrane region" description="Helical" evidence="7">
    <location>
        <begin position="133"/>
        <end position="153"/>
    </location>
</feature>
<dbReference type="EMBL" id="JBFOLK010000011">
    <property type="protein sequence ID" value="KAL2475547.1"/>
    <property type="molecule type" value="Genomic_DNA"/>
</dbReference>
<keyword evidence="5 7" id="KW-0472">Membrane</keyword>
<feature type="signal peptide" evidence="8">
    <location>
        <begin position="1"/>
        <end position="20"/>
    </location>
</feature>
<dbReference type="GO" id="GO:0012505">
    <property type="term" value="C:endomembrane system"/>
    <property type="evidence" value="ECO:0007669"/>
    <property type="project" value="UniProtKB-SubCell"/>
</dbReference>
<dbReference type="AlphaFoldDB" id="A0ABD1QH36"/>
<feature type="transmembrane region" description="Helical" evidence="7">
    <location>
        <begin position="93"/>
        <end position="113"/>
    </location>
</feature>
<evidence type="ECO:0000256" key="2">
    <source>
        <dbReference type="ARBA" id="ARBA00022692"/>
    </source>
</evidence>